<keyword evidence="1" id="KW-0732">Signal</keyword>
<gene>
    <name evidence="3" type="ORF">SAMN06296052_12944</name>
</gene>
<accession>A0A239KL26</accession>
<dbReference type="PROSITE" id="PS51257">
    <property type="entry name" value="PROKAR_LIPOPROTEIN"/>
    <property type="match status" value="1"/>
</dbReference>
<dbReference type="RefSeq" id="WP_089321393.1">
    <property type="nucleotide sequence ID" value="NZ_FZOQ01000029.1"/>
</dbReference>
<dbReference type="OrthoDB" id="5348860at2"/>
<dbReference type="PANTHER" id="PTHR35535">
    <property type="entry name" value="HEAT SHOCK PROTEIN HSLJ"/>
    <property type="match status" value="1"/>
</dbReference>
<dbReference type="AlphaFoldDB" id="A0A239KL26"/>
<reference evidence="4" key="1">
    <citation type="submission" date="2017-06" db="EMBL/GenBank/DDBJ databases">
        <authorList>
            <person name="Varghese N."/>
            <person name="Submissions S."/>
        </authorList>
    </citation>
    <scope>NUCLEOTIDE SEQUENCE [LARGE SCALE GENOMIC DNA]</scope>
    <source>
        <strain evidence="4">NKM1</strain>
    </source>
</reference>
<evidence type="ECO:0000313" key="4">
    <source>
        <dbReference type="Proteomes" id="UP000198432"/>
    </source>
</evidence>
<keyword evidence="3" id="KW-0346">Stress response</keyword>
<dbReference type="PANTHER" id="PTHR35535:SF2">
    <property type="entry name" value="DUF306 DOMAIN-CONTAINING PROTEIN"/>
    <property type="match status" value="1"/>
</dbReference>
<protein>
    <submittedName>
        <fullName evidence="3">Heat shock protein HslJ</fullName>
    </submittedName>
</protein>
<feature type="domain" description="DUF306" evidence="2">
    <location>
        <begin position="34"/>
        <end position="141"/>
    </location>
</feature>
<dbReference type="Proteomes" id="UP000198432">
    <property type="component" value="Unassembled WGS sequence"/>
</dbReference>
<sequence>MKQLSYILTAFLLTVLLGSSCTVKNQNLASEVYTIRDAYWMLMSLEGLEVPTNLGTRTAYIRFQENENDVHGFTGCNKFSGSYTENPEAQTLELADLSATEVACPDMEMENKLMRVLERVDAYRLSDNILTLYDNDKAVATFITGTRRSLDLEVQDELIAD</sequence>
<dbReference type="EMBL" id="FZOQ01000029">
    <property type="protein sequence ID" value="SNT18398.1"/>
    <property type="molecule type" value="Genomic_DNA"/>
</dbReference>
<proteinExistence type="predicted"/>
<dbReference type="InterPro" id="IPR053147">
    <property type="entry name" value="Hsp_HslJ-like"/>
</dbReference>
<name>A0A239KL26_9BACT</name>
<feature type="chain" id="PRO_5012602287" evidence="1">
    <location>
        <begin position="26"/>
        <end position="161"/>
    </location>
</feature>
<dbReference type="Pfam" id="PF03724">
    <property type="entry name" value="META"/>
    <property type="match status" value="1"/>
</dbReference>
<dbReference type="Gene3D" id="2.40.128.270">
    <property type="match status" value="1"/>
</dbReference>
<evidence type="ECO:0000256" key="1">
    <source>
        <dbReference type="SAM" id="SignalP"/>
    </source>
</evidence>
<organism evidence="3 4">
    <name type="scientific">Pontibacter ummariensis</name>
    <dbReference type="NCBI Taxonomy" id="1610492"/>
    <lineage>
        <taxon>Bacteria</taxon>
        <taxon>Pseudomonadati</taxon>
        <taxon>Bacteroidota</taxon>
        <taxon>Cytophagia</taxon>
        <taxon>Cytophagales</taxon>
        <taxon>Hymenobacteraceae</taxon>
        <taxon>Pontibacter</taxon>
    </lineage>
</organism>
<feature type="signal peptide" evidence="1">
    <location>
        <begin position="1"/>
        <end position="25"/>
    </location>
</feature>
<keyword evidence="4" id="KW-1185">Reference proteome</keyword>
<evidence type="ECO:0000313" key="3">
    <source>
        <dbReference type="EMBL" id="SNT18398.1"/>
    </source>
</evidence>
<dbReference type="InterPro" id="IPR038670">
    <property type="entry name" value="HslJ-like_sf"/>
</dbReference>
<dbReference type="InterPro" id="IPR005184">
    <property type="entry name" value="DUF306_Meta_HslJ"/>
</dbReference>
<evidence type="ECO:0000259" key="2">
    <source>
        <dbReference type="Pfam" id="PF03724"/>
    </source>
</evidence>